<feature type="transmembrane region" description="Helical" evidence="1">
    <location>
        <begin position="20"/>
        <end position="45"/>
    </location>
</feature>
<keyword evidence="1" id="KW-0812">Transmembrane</keyword>
<reference evidence="2" key="2">
    <citation type="submission" date="2020-05" db="UniProtKB">
        <authorList>
            <consortium name="EnsemblMetazoa"/>
        </authorList>
    </citation>
    <scope>IDENTIFICATION</scope>
    <source>
        <strain evidence="2">IAEA</strain>
    </source>
</reference>
<sequence length="173" mass="19867">MNKGFFFSITTDTNTISSLLCYFIVAVAVLVFSLILPVSVAPLIAQLWPQNMKERICSIDKQIAVALDHPTCTTFLPCLQRTLTYLFLSIVFSRFTLTDSIADYLQAFAEKTGFYLKSSRRFTLTDSIADYLQAFAEKKYCVRMYSQVILTNKRTYIRTPRYKQSRDLCSVKV</sequence>
<name>A0A1A9Z2Z9_GLOPL</name>
<evidence type="ECO:0000256" key="1">
    <source>
        <dbReference type="SAM" id="Phobius"/>
    </source>
</evidence>
<evidence type="ECO:0000313" key="3">
    <source>
        <dbReference type="Proteomes" id="UP000092445"/>
    </source>
</evidence>
<accession>A0A1A9Z2Z9</accession>
<dbReference type="Proteomes" id="UP000092445">
    <property type="component" value="Unassembled WGS sequence"/>
</dbReference>
<reference evidence="3" key="1">
    <citation type="submission" date="2014-03" db="EMBL/GenBank/DDBJ databases">
        <authorList>
            <person name="Aksoy S."/>
            <person name="Warren W."/>
            <person name="Wilson R.K."/>
        </authorList>
    </citation>
    <scope>NUCLEOTIDE SEQUENCE [LARGE SCALE GENOMIC DNA]</scope>
    <source>
        <strain evidence="3">IAEA</strain>
    </source>
</reference>
<keyword evidence="1" id="KW-1133">Transmembrane helix</keyword>
<protein>
    <submittedName>
        <fullName evidence="2">Uncharacterized protein</fullName>
    </submittedName>
</protein>
<evidence type="ECO:0000313" key="2">
    <source>
        <dbReference type="EnsemblMetazoa" id="GPAI002193-PA"/>
    </source>
</evidence>
<proteinExistence type="predicted"/>
<keyword evidence="3" id="KW-1185">Reference proteome</keyword>
<keyword evidence="1" id="KW-0472">Membrane</keyword>
<dbReference type="AlphaFoldDB" id="A0A1A9Z2Z9"/>
<dbReference type="VEuPathDB" id="VectorBase:GPAI002193"/>
<dbReference type="EnsemblMetazoa" id="GPAI002193-RA">
    <property type="protein sequence ID" value="GPAI002193-PA"/>
    <property type="gene ID" value="GPAI002193"/>
</dbReference>
<organism evidence="2 3">
    <name type="scientific">Glossina pallidipes</name>
    <name type="common">Tsetse fly</name>
    <dbReference type="NCBI Taxonomy" id="7398"/>
    <lineage>
        <taxon>Eukaryota</taxon>
        <taxon>Metazoa</taxon>
        <taxon>Ecdysozoa</taxon>
        <taxon>Arthropoda</taxon>
        <taxon>Hexapoda</taxon>
        <taxon>Insecta</taxon>
        <taxon>Pterygota</taxon>
        <taxon>Neoptera</taxon>
        <taxon>Endopterygota</taxon>
        <taxon>Diptera</taxon>
        <taxon>Brachycera</taxon>
        <taxon>Muscomorpha</taxon>
        <taxon>Hippoboscoidea</taxon>
        <taxon>Glossinidae</taxon>
        <taxon>Glossina</taxon>
    </lineage>
</organism>